<reference evidence="2" key="1">
    <citation type="submission" date="2022-03" db="EMBL/GenBank/DDBJ databases">
        <title>Gramella crocea sp. nov., isolated from activated sludge of a seafood processing plant.</title>
        <authorList>
            <person name="Zhang X."/>
        </authorList>
    </citation>
    <scope>NUCLEOTIDE SEQUENCE</scope>
    <source>
        <strain evidence="2">YJ019</strain>
    </source>
</reference>
<evidence type="ECO:0000313" key="2">
    <source>
        <dbReference type="EMBL" id="MCH4823283.1"/>
    </source>
</evidence>
<sequence>MKKQSFIYLLMSIVIGISLSCSSDDDNNINSEQYLNASVNGSEFLSDENMAPLGFKRILTPSGRINLQAKAISAEGNIIEIFIDNYVGAGKYYFGKDIYSQSWVSYQSPLRTEAWRIHPGEALNLQSNFIEISSITDNFLEGKIGCRELISGLPDNFGEMDGEFRLFLFE</sequence>
<gene>
    <name evidence="2" type="ORF">ML462_08850</name>
</gene>
<dbReference type="RefSeq" id="WP_240713444.1">
    <property type="nucleotide sequence ID" value="NZ_JAKVTV010000002.1"/>
</dbReference>
<evidence type="ECO:0000256" key="1">
    <source>
        <dbReference type="SAM" id="SignalP"/>
    </source>
</evidence>
<keyword evidence="1" id="KW-0732">Signal</keyword>
<accession>A0A9X1V637</accession>
<dbReference type="EMBL" id="JAKVTV010000002">
    <property type="protein sequence ID" value="MCH4823283.1"/>
    <property type="molecule type" value="Genomic_DNA"/>
</dbReference>
<name>A0A9X1V637_9FLAO</name>
<dbReference type="Proteomes" id="UP001139226">
    <property type="component" value="Unassembled WGS sequence"/>
</dbReference>
<feature type="chain" id="PRO_5040913573" evidence="1">
    <location>
        <begin position="24"/>
        <end position="170"/>
    </location>
</feature>
<evidence type="ECO:0000313" key="3">
    <source>
        <dbReference type="Proteomes" id="UP001139226"/>
    </source>
</evidence>
<organism evidence="2 3">
    <name type="scientific">Christiangramia lutea</name>
    <dbReference type="NCBI Taxonomy" id="1607951"/>
    <lineage>
        <taxon>Bacteria</taxon>
        <taxon>Pseudomonadati</taxon>
        <taxon>Bacteroidota</taxon>
        <taxon>Flavobacteriia</taxon>
        <taxon>Flavobacteriales</taxon>
        <taxon>Flavobacteriaceae</taxon>
        <taxon>Christiangramia</taxon>
    </lineage>
</organism>
<feature type="signal peptide" evidence="1">
    <location>
        <begin position="1"/>
        <end position="23"/>
    </location>
</feature>
<keyword evidence="3" id="KW-1185">Reference proteome</keyword>
<protein>
    <submittedName>
        <fullName evidence="2">Uncharacterized protein</fullName>
    </submittedName>
</protein>
<comment type="caution">
    <text evidence="2">The sequence shown here is derived from an EMBL/GenBank/DDBJ whole genome shotgun (WGS) entry which is preliminary data.</text>
</comment>
<dbReference type="PROSITE" id="PS51257">
    <property type="entry name" value="PROKAR_LIPOPROTEIN"/>
    <property type="match status" value="1"/>
</dbReference>
<dbReference type="AlphaFoldDB" id="A0A9X1V637"/>
<proteinExistence type="predicted"/>